<feature type="signal peptide" evidence="1">
    <location>
        <begin position="1"/>
        <end position="21"/>
    </location>
</feature>
<dbReference type="Proteomes" id="UP000807342">
    <property type="component" value="Unassembled WGS sequence"/>
</dbReference>
<evidence type="ECO:0000256" key="1">
    <source>
        <dbReference type="SAM" id="SignalP"/>
    </source>
</evidence>
<feature type="chain" id="PRO_5040287042" evidence="1">
    <location>
        <begin position="22"/>
        <end position="456"/>
    </location>
</feature>
<name>A0A9P5XNL8_9AGAR</name>
<protein>
    <submittedName>
        <fullName evidence="2">Uncharacterized protein</fullName>
    </submittedName>
</protein>
<evidence type="ECO:0000313" key="2">
    <source>
        <dbReference type="EMBL" id="KAF9453884.1"/>
    </source>
</evidence>
<keyword evidence="1" id="KW-0732">Signal</keyword>
<gene>
    <name evidence="2" type="ORF">P691DRAFT_812502</name>
</gene>
<dbReference type="EMBL" id="MU151058">
    <property type="protein sequence ID" value="KAF9453884.1"/>
    <property type="molecule type" value="Genomic_DNA"/>
</dbReference>
<evidence type="ECO:0000313" key="3">
    <source>
        <dbReference type="Proteomes" id="UP000807342"/>
    </source>
</evidence>
<organism evidence="2 3">
    <name type="scientific">Macrolepiota fuliginosa MF-IS2</name>
    <dbReference type="NCBI Taxonomy" id="1400762"/>
    <lineage>
        <taxon>Eukaryota</taxon>
        <taxon>Fungi</taxon>
        <taxon>Dikarya</taxon>
        <taxon>Basidiomycota</taxon>
        <taxon>Agaricomycotina</taxon>
        <taxon>Agaricomycetes</taxon>
        <taxon>Agaricomycetidae</taxon>
        <taxon>Agaricales</taxon>
        <taxon>Agaricineae</taxon>
        <taxon>Agaricaceae</taxon>
        <taxon>Macrolepiota</taxon>
    </lineage>
</organism>
<proteinExistence type="predicted"/>
<dbReference type="AlphaFoldDB" id="A0A9P5XNL8"/>
<accession>A0A9P5XNL8</accession>
<comment type="caution">
    <text evidence="2">The sequence shown here is derived from an EMBL/GenBank/DDBJ whole genome shotgun (WGS) entry which is preliminary data.</text>
</comment>
<dbReference type="GO" id="GO:0006487">
    <property type="term" value="P:protein N-linked glycosylation"/>
    <property type="evidence" value="ECO:0007669"/>
    <property type="project" value="TreeGrafter"/>
</dbReference>
<keyword evidence="3" id="KW-1185">Reference proteome</keyword>
<dbReference type="OrthoDB" id="2392789at2759"/>
<dbReference type="GO" id="GO:0046921">
    <property type="term" value="F:alpha-(1-&gt;6)-fucosyltransferase activity"/>
    <property type="evidence" value="ECO:0007669"/>
    <property type="project" value="TreeGrafter"/>
</dbReference>
<dbReference type="PANTHER" id="PTHR13132">
    <property type="entry name" value="ALPHA- 1,6 -FUCOSYLTRANSFERASE"/>
    <property type="match status" value="1"/>
</dbReference>
<reference evidence="2" key="1">
    <citation type="submission" date="2020-11" db="EMBL/GenBank/DDBJ databases">
        <authorList>
            <consortium name="DOE Joint Genome Institute"/>
            <person name="Ahrendt S."/>
            <person name="Riley R."/>
            <person name="Andreopoulos W."/>
            <person name="Labutti K."/>
            <person name="Pangilinan J."/>
            <person name="Ruiz-Duenas F.J."/>
            <person name="Barrasa J.M."/>
            <person name="Sanchez-Garcia M."/>
            <person name="Camarero S."/>
            <person name="Miyauchi S."/>
            <person name="Serrano A."/>
            <person name="Linde D."/>
            <person name="Babiker R."/>
            <person name="Drula E."/>
            <person name="Ayuso-Fernandez I."/>
            <person name="Pacheco R."/>
            <person name="Padilla G."/>
            <person name="Ferreira P."/>
            <person name="Barriuso J."/>
            <person name="Kellner H."/>
            <person name="Castanera R."/>
            <person name="Alfaro M."/>
            <person name="Ramirez L."/>
            <person name="Pisabarro A.G."/>
            <person name="Kuo A."/>
            <person name="Tritt A."/>
            <person name="Lipzen A."/>
            <person name="He G."/>
            <person name="Yan M."/>
            <person name="Ng V."/>
            <person name="Cullen D."/>
            <person name="Martin F."/>
            <person name="Rosso M.-N."/>
            <person name="Henrissat B."/>
            <person name="Hibbett D."/>
            <person name="Martinez A.T."/>
            <person name="Grigoriev I.V."/>
        </authorList>
    </citation>
    <scope>NUCLEOTIDE SEQUENCE</scope>
    <source>
        <strain evidence="2">MF-IS2</strain>
    </source>
</reference>
<dbReference type="Gene3D" id="3.40.50.11350">
    <property type="match status" value="1"/>
</dbReference>
<dbReference type="PANTHER" id="PTHR13132:SF29">
    <property type="entry name" value="ALPHA-(1,6)-FUCOSYLTRANSFERASE"/>
    <property type="match status" value="1"/>
</dbReference>
<sequence>MLLACFLFGLIVFSYKHPGRLQEYVGAKVPKQSAVADAAVYTPPLIPSPEAPLHPSEYVAQCRELNQGFMTHGDYWDRPSMDMGSSQGLEDEEAVDDTYRLPEGGRTAVCSKTITYLLDGEVGLLADLALIAQAAALARERNRTLIIDDTYWNRGKWGDHFEDAFALQPGPEPGCRAPHPKNLVACPRTARHWVITAHTAKYHFGHPFSDHYEDPYARNLNRLRPIYDAAHKSFISTIRPNSELGALIRSARHEFKESISTLNSTPETYMSVHIRRGDRKQRLSNSKPPYISISEFATAIQLTQSRLDDVLSSSMIYFASDSPSAESEFATAFSERFFSLRQSQDPALWQLASMQDYDQKTFNALSKEERIRLTKGMVVDFALLSGVWAWKGDPVPQASVCTISSNICKMMAVGLGWDKAFGRVDEMGYLDDHHKGWVEIEQKGQIIPLWSAFELS</sequence>